<keyword evidence="2" id="KW-1185">Reference proteome</keyword>
<comment type="caution">
    <text evidence="1">The sequence shown here is derived from an EMBL/GenBank/DDBJ whole genome shotgun (WGS) entry which is preliminary data.</text>
</comment>
<sequence>MDTTVEAAAPEIYAPIKWESAKDLTQRLSIAPSTLHYLIHAEGFPKPAQLGQRIVRYNSAQVDAWVAARSKEAASDAVR</sequence>
<protein>
    <submittedName>
        <fullName evidence="1">AlpA family phage regulatory protein</fullName>
    </submittedName>
</protein>
<dbReference type="Pfam" id="PF05930">
    <property type="entry name" value="Phage_AlpA"/>
    <property type="match status" value="1"/>
</dbReference>
<dbReference type="Proteomes" id="UP000613113">
    <property type="component" value="Unassembled WGS sequence"/>
</dbReference>
<dbReference type="RefSeq" id="WP_186863875.1">
    <property type="nucleotide sequence ID" value="NZ_JACOGC010000006.1"/>
</dbReference>
<evidence type="ECO:0000313" key="2">
    <source>
        <dbReference type="Proteomes" id="UP000613113"/>
    </source>
</evidence>
<reference evidence="1 2" key="1">
    <citation type="submission" date="2020-08" db="EMBL/GenBank/DDBJ databases">
        <title>Novel species isolated from subtropical streams in China.</title>
        <authorList>
            <person name="Lu H."/>
        </authorList>
    </citation>
    <scope>NUCLEOTIDE SEQUENCE [LARGE SCALE GENOMIC DNA]</scope>
    <source>
        <strain evidence="1 2">FT31W</strain>
    </source>
</reference>
<proteinExistence type="predicted"/>
<accession>A0ABR6YR08</accession>
<name>A0ABR6YR08_9BURK</name>
<evidence type="ECO:0000313" key="1">
    <source>
        <dbReference type="EMBL" id="MBC3886317.1"/>
    </source>
</evidence>
<dbReference type="EMBL" id="JACOGC010000006">
    <property type="protein sequence ID" value="MBC3886317.1"/>
    <property type="molecule type" value="Genomic_DNA"/>
</dbReference>
<gene>
    <name evidence="1" type="ORF">H8K27_14380</name>
</gene>
<organism evidence="1 2">
    <name type="scientific">Undibacterium griseum</name>
    <dbReference type="NCBI Taxonomy" id="2762295"/>
    <lineage>
        <taxon>Bacteria</taxon>
        <taxon>Pseudomonadati</taxon>
        <taxon>Pseudomonadota</taxon>
        <taxon>Betaproteobacteria</taxon>
        <taxon>Burkholderiales</taxon>
        <taxon>Oxalobacteraceae</taxon>
        <taxon>Undibacterium</taxon>
    </lineage>
</organism>
<dbReference type="InterPro" id="IPR010260">
    <property type="entry name" value="AlpA"/>
</dbReference>